<dbReference type="AlphaFoldDB" id="A0AAV7N1D1"/>
<keyword evidence="3" id="KW-1185">Reference proteome</keyword>
<reference evidence="2" key="1">
    <citation type="journal article" date="2022" name="bioRxiv">
        <title>Sequencing and chromosome-scale assembly of the giantPleurodeles waltlgenome.</title>
        <authorList>
            <person name="Brown T."/>
            <person name="Elewa A."/>
            <person name="Iarovenko S."/>
            <person name="Subramanian E."/>
            <person name="Araus A.J."/>
            <person name="Petzold A."/>
            <person name="Susuki M."/>
            <person name="Suzuki K.-i.T."/>
            <person name="Hayashi T."/>
            <person name="Toyoda A."/>
            <person name="Oliveira C."/>
            <person name="Osipova E."/>
            <person name="Leigh N.D."/>
            <person name="Simon A."/>
            <person name="Yun M.H."/>
        </authorList>
    </citation>
    <scope>NUCLEOTIDE SEQUENCE</scope>
    <source>
        <strain evidence="2">20211129_DDA</strain>
        <tissue evidence="2">Liver</tissue>
    </source>
</reference>
<dbReference type="Proteomes" id="UP001066276">
    <property type="component" value="Chromosome 9"/>
</dbReference>
<feature type="region of interest" description="Disordered" evidence="1">
    <location>
        <begin position="157"/>
        <end position="192"/>
    </location>
</feature>
<feature type="region of interest" description="Disordered" evidence="1">
    <location>
        <begin position="16"/>
        <end position="64"/>
    </location>
</feature>
<name>A0AAV7N1D1_PLEWA</name>
<organism evidence="2 3">
    <name type="scientific">Pleurodeles waltl</name>
    <name type="common">Iberian ribbed newt</name>
    <dbReference type="NCBI Taxonomy" id="8319"/>
    <lineage>
        <taxon>Eukaryota</taxon>
        <taxon>Metazoa</taxon>
        <taxon>Chordata</taxon>
        <taxon>Craniata</taxon>
        <taxon>Vertebrata</taxon>
        <taxon>Euteleostomi</taxon>
        <taxon>Amphibia</taxon>
        <taxon>Batrachia</taxon>
        <taxon>Caudata</taxon>
        <taxon>Salamandroidea</taxon>
        <taxon>Salamandridae</taxon>
        <taxon>Pleurodelinae</taxon>
        <taxon>Pleurodeles</taxon>
    </lineage>
</organism>
<sequence length="192" mass="20274">MSHSCRLPATLRRSAVLTGPQGGDGPQLPRLPPIAAPGPRRHPQDCRPPTLPRPGPASFFFSPPRGEGVRWRTSGPFCLAVVPAASRGCHPHSGLHLSRSSPPSRRVTAELGTGTGRFLYSPASLCCTTGRRSPHPRPTPGLSRPVSTVLPFCPMVPPQRPGRLPARSRPSPTQLVSVSAPGAVPHASGLSW</sequence>
<gene>
    <name evidence="2" type="ORF">NDU88_007111</name>
</gene>
<evidence type="ECO:0000256" key="1">
    <source>
        <dbReference type="SAM" id="MobiDB-lite"/>
    </source>
</evidence>
<protein>
    <submittedName>
        <fullName evidence="2">Uncharacterized protein</fullName>
    </submittedName>
</protein>
<dbReference type="EMBL" id="JANPWB010000013">
    <property type="protein sequence ID" value="KAJ1109752.1"/>
    <property type="molecule type" value="Genomic_DNA"/>
</dbReference>
<proteinExistence type="predicted"/>
<comment type="caution">
    <text evidence="2">The sequence shown here is derived from an EMBL/GenBank/DDBJ whole genome shotgun (WGS) entry which is preliminary data.</text>
</comment>
<accession>A0AAV7N1D1</accession>
<evidence type="ECO:0000313" key="3">
    <source>
        <dbReference type="Proteomes" id="UP001066276"/>
    </source>
</evidence>
<evidence type="ECO:0000313" key="2">
    <source>
        <dbReference type="EMBL" id="KAJ1109752.1"/>
    </source>
</evidence>